<evidence type="ECO:0000313" key="3">
    <source>
        <dbReference type="Proteomes" id="UP000199223"/>
    </source>
</evidence>
<dbReference type="OrthoDB" id="70313at2"/>
<dbReference type="RefSeq" id="WP_092263345.1">
    <property type="nucleotide sequence ID" value="NZ_FNZA01000002.1"/>
</dbReference>
<name>A0A1H6U6X4_9DEIO</name>
<keyword evidence="1" id="KW-0812">Transmembrane</keyword>
<reference evidence="3" key="1">
    <citation type="submission" date="2016-10" db="EMBL/GenBank/DDBJ databases">
        <authorList>
            <person name="Varghese N."/>
            <person name="Submissions S."/>
        </authorList>
    </citation>
    <scope>NUCLEOTIDE SEQUENCE [LARGE SCALE GENOMIC DNA]</scope>
    <source>
        <strain evidence="3">CGMCC 1.10218</strain>
    </source>
</reference>
<dbReference type="AlphaFoldDB" id="A0A1H6U6X4"/>
<feature type="transmembrane region" description="Helical" evidence="1">
    <location>
        <begin position="161"/>
        <end position="182"/>
    </location>
</feature>
<proteinExistence type="predicted"/>
<organism evidence="2 3">
    <name type="scientific">Deinococcus reticulitermitis</name>
    <dbReference type="NCBI Taxonomy" id="856736"/>
    <lineage>
        <taxon>Bacteria</taxon>
        <taxon>Thermotogati</taxon>
        <taxon>Deinococcota</taxon>
        <taxon>Deinococci</taxon>
        <taxon>Deinococcales</taxon>
        <taxon>Deinococcaceae</taxon>
        <taxon>Deinococcus</taxon>
    </lineage>
</organism>
<dbReference type="Proteomes" id="UP000199223">
    <property type="component" value="Unassembled WGS sequence"/>
</dbReference>
<accession>A0A1H6U6X4</accession>
<dbReference type="EMBL" id="FNZA01000002">
    <property type="protein sequence ID" value="SEI88051.1"/>
    <property type="molecule type" value="Genomic_DNA"/>
</dbReference>
<keyword evidence="1" id="KW-0472">Membrane</keyword>
<dbReference type="STRING" id="856736.SAMN04488058_102122"/>
<gene>
    <name evidence="2" type="ORF">SAMN04488058_102122</name>
</gene>
<protein>
    <submittedName>
        <fullName evidence="2">Uncharacterized protein</fullName>
    </submittedName>
</protein>
<evidence type="ECO:0000256" key="1">
    <source>
        <dbReference type="SAM" id="Phobius"/>
    </source>
</evidence>
<feature type="transmembrane region" description="Helical" evidence="1">
    <location>
        <begin position="188"/>
        <end position="206"/>
    </location>
</feature>
<keyword evidence="1" id="KW-1133">Transmembrane helix</keyword>
<evidence type="ECO:0000313" key="2">
    <source>
        <dbReference type="EMBL" id="SEI88051.1"/>
    </source>
</evidence>
<keyword evidence="3" id="KW-1185">Reference proteome</keyword>
<sequence>MTPPPVALPQITLERWLDDVSRPFPYDTARRIRRELEDHALAHVEALREAGHPDPEGAALAALGSPYQVQGELRQEYFTRWEEDQLWSLKVYRRAEPPSVRRWGLDMASGLALPPLLGFLFPVAFGFHWGGYPFYVLVVLLVSGLDRWIPRHFPPRSARVVLVLKQSVSYFVILLYFQTVWPWEQADWMTVTATLIGAGIATLFQLRPLWSVVPKALRGAR</sequence>